<comment type="function">
    <text evidence="1">Component of the nexin-dynein regulatory complex (N-DRC), a key regulator of ciliary/flagellar motility which maintains the alignment and integrity of the distal axoneme and regulates microtubule sliding in motile axonemes.</text>
</comment>
<keyword evidence="8" id="KW-0206">Cytoskeleton</keyword>
<evidence type="ECO:0000256" key="5">
    <source>
        <dbReference type="ARBA" id="ARBA00022846"/>
    </source>
</evidence>
<keyword evidence="9" id="KW-0966">Cell projection</keyword>
<evidence type="ECO:0000256" key="7">
    <source>
        <dbReference type="ARBA" id="ARBA00023069"/>
    </source>
</evidence>
<evidence type="ECO:0000256" key="13">
    <source>
        <dbReference type="SAM" id="SignalP"/>
    </source>
</evidence>
<accession>A0A667XZ44</accession>
<evidence type="ECO:0000256" key="3">
    <source>
        <dbReference type="ARBA" id="ARBA00011248"/>
    </source>
</evidence>
<feature type="signal peptide" evidence="13">
    <location>
        <begin position="1"/>
        <end position="15"/>
    </location>
</feature>
<dbReference type="InParanoid" id="A0A667XZ44"/>
<evidence type="ECO:0000256" key="1">
    <source>
        <dbReference type="ARBA" id="ARBA00003029"/>
    </source>
</evidence>
<keyword evidence="5" id="KW-0282">Flagellum</keyword>
<dbReference type="Ensembl" id="ENSMMDT00005017729.1">
    <property type="protein sequence ID" value="ENSMMDP00005017294.1"/>
    <property type="gene ID" value="ENSMMDG00005008713.1"/>
</dbReference>
<name>A0A667XZ44_9TELE</name>
<dbReference type="AlphaFoldDB" id="A0A667XZ44"/>
<comment type="subcellular location">
    <subcellularLocation>
        <location evidence="2">Cytoplasm</location>
        <location evidence="2">Cytoskeleton</location>
        <location evidence="2">Flagellum axoneme</location>
    </subcellularLocation>
</comment>
<keyword evidence="6 12" id="KW-0175">Coiled coil</keyword>
<evidence type="ECO:0000256" key="10">
    <source>
        <dbReference type="ARBA" id="ARBA00044754"/>
    </source>
</evidence>
<evidence type="ECO:0000256" key="9">
    <source>
        <dbReference type="ARBA" id="ARBA00023273"/>
    </source>
</evidence>
<protein>
    <recommendedName>
        <fullName evidence="11">Dynein regulatory complex protein 12</fullName>
    </recommendedName>
</protein>
<evidence type="ECO:0000313" key="14">
    <source>
        <dbReference type="Ensembl" id="ENSMMDP00005017294.1"/>
    </source>
</evidence>
<dbReference type="Proteomes" id="UP000472263">
    <property type="component" value="Chromosome 13"/>
</dbReference>
<sequence>MHFLTVSIIIIFCTGENDLEAKYRRSILDIAVLQDHLGARADCYIKNSMNVVVVLSRQYMTMQAELTSKVKRLEEEVSRLREQLGLCQEELRTEKRQREVVEREKDATIADLRHKLDGMETDCERILHDTLDSLTSQLSVARQGWEDKSTDIHQKYKDLLSGFGLNALDI</sequence>
<feature type="chain" id="PRO_5025527594" description="Dynein regulatory complex protein 12" evidence="13">
    <location>
        <begin position="16"/>
        <end position="170"/>
    </location>
</feature>
<evidence type="ECO:0000256" key="6">
    <source>
        <dbReference type="ARBA" id="ARBA00023054"/>
    </source>
</evidence>
<keyword evidence="15" id="KW-1185">Reference proteome</keyword>
<dbReference type="PANTHER" id="PTHR28656">
    <property type="entry name" value="COILED-COIL DOMAIN-CONTAINING PROTEIN 153"/>
    <property type="match status" value="1"/>
</dbReference>
<keyword evidence="13" id="KW-0732">Signal</keyword>
<reference evidence="14" key="2">
    <citation type="submission" date="2025-08" db="UniProtKB">
        <authorList>
            <consortium name="Ensembl"/>
        </authorList>
    </citation>
    <scope>IDENTIFICATION</scope>
</reference>
<evidence type="ECO:0000256" key="11">
    <source>
        <dbReference type="ARBA" id="ARBA00044800"/>
    </source>
</evidence>
<dbReference type="GeneTree" id="ENSGT00940000167064"/>
<keyword evidence="4" id="KW-0963">Cytoplasm</keyword>
<comment type="similarity">
    <text evidence="10">Belongs to the DRC12 family.</text>
</comment>
<dbReference type="FunCoup" id="A0A667XZ44">
    <property type="interactions" value="3"/>
</dbReference>
<evidence type="ECO:0000256" key="12">
    <source>
        <dbReference type="SAM" id="Coils"/>
    </source>
</evidence>
<feature type="coiled-coil region" evidence="12">
    <location>
        <begin position="56"/>
        <end position="97"/>
    </location>
</feature>
<evidence type="ECO:0000256" key="2">
    <source>
        <dbReference type="ARBA" id="ARBA00004611"/>
    </source>
</evidence>
<proteinExistence type="inferred from homology"/>
<organism evidence="14 15">
    <name type="scientific">Myripristis murdjan</name>
    <name type="common">pinecone soldierfish</name>
    <dbReference type="NCBI Taxonomy" id="586833"/>
    <lineage>
        <taxon>Eukaryota</taxon>
        <taxon>Metazoa</taxon>
        <taxon>Chordata</taxon>
        <taxon>Craniata</taxon>
        <taxon>Vertebrata</taxon>
        <taxon>Euteleostomi</taxon>
        <taxon>Actinopterygii</taxon>
        <taxon>Neopterygii</taxon>
        <taxon>Teleostei</taxon>
        <taxon>Neoteleostei</taxon>
        <taxon>Acanthomorphata</taxon>
        <taxon>Holocentriformes</taxon>
        <taxon>Holocentridae</taxon>
        <taxon>Myripristis</taxon>
    </lineage>
</organism>
<reference evidence="14" key="3">
    <citation type="submission" date="2025-09" db="UniProtKB">
        <authorList>
            <consortium name="Ensembl"/>
        </authorList>
    </citation>
    <scope>IDENTIFICATION</scope>
</reference>
<keyword evidence="7" id="KW-0969">Cilium</keyword>
<dbReference type="PANTHER" id="PTHR28656:SF1">
    <property type="entry name" value="COILED-COIL DOMAIN-CONTAINING PROTEIN 153"/>
    <property type="match status" value="1"/>
</dbReference>
<evidence type="ECO:0000256" key="4">
    <source>
        <dbReference type="ARBA" id="ARBA00022490"/>
    </source>
</evidence>
<comment type="subunit">
    <text evidence="3">Component of the nexin-dynein regulatory complex (N-DRC).</text>
</comment>
<evidence type="ECO:0000256" key="8">
    <source>
        <dbReference type="ARBA" id="ARBA00023212"/>
    </source>
</evidence>
<dbReference type="InterPro" id="IPR033585">
    <property type="entry name" value="DRC12-like"/>
</dbReference>
<reference evidence="14" key="1">
    <citation type="submission" date="2019-06" db="EMBL/GenBank/DDBJ databases">
        <authorList>
            <consortium name="Wellcome Sanger Institute Data Sharing"/>
        </authorList>
    </citation>
    <scope>NUCLEOTIDE SEQUENCE [LARGE SCALE GENOMIC DNA]</scope>
</reference>
<evidence type="ECO:0000313" key="15">
    <source>
        <dbReference type="Proteomes" id="UP000472263"/>
    </source>
</evidence>